<gene>
    <name evidence="1" type="ORF">TNCT_647871</name>
</gene>
<accession>A0A8X6HJF2</accession>
<sequence length="112" mass="13265">MVSQIGRYLRRQGSNVQLDLSIPDLELQFMIFQTSPLRNPRKPPGMELSDKQGRKVFQGDFLVENYNFNIKVHLVISRIVTELENLECRWRSIVKCIKTYRMSNMFRKLSEV</sequence>
<comment type="caution">
    <text evidence="1">The sequence shown here is derived from an EMBL/GenBank/DDBJ whole genome shotgun (WGS) entry which is preliminary data.</text>
</comment>
<reference evidence="1" key="1">
    <citation type="submission" date="2020-07" db="EMBL/GenBank/DDBJ databases">
        <title>Multicomponent nature underlies the extraordinary mechanical properties of spider dragline silk.</title>
        <authorList>
            <person name="Kono N."/>
            <person name="Nakamura H."/>
            <person name="Mori M."/>
            <person name="Yoshida Y."/>
            <person name="Ohtoshi R."/>
            <person name="Malay A.D."/>
            <person name="Moran D.A.P."/>
            <person name="Tomita M."/>
            <person name="Numata K."/>
            <person name="Arakawa K."/>
        </authorList>
    </citation>
    <scope>NUCLEOTIDE SEQUENCE</scope>
</reference>
<dbReference type="Proteomes" id="UP000887116">
    <property type="component" value="Unassembled WGS sequence"/>
</dbReference>
<dbReference type="AlphaFoldDB" id="A0A8X6HJF2"/>
<evidence type="ECO:0000313" key="1">
    <source>
        <dbReference type="EMBL" id="GFR25081.1"/>
    </source>
</evidence>
<proteinExistence type="predicted"/>
<evidence type="ECO:0000313" key="2">
    <source>
        <dbReference type="Proteomes" id="UP000887116"/>
    </source>
</evidence>
<dbReference type="EMBL" id="BMAO01038448">
    <property type="protein sequence ID" value="GFR25081.1"/>
    <property type="molecule type" value="Genomic_DNA"/>
</dbReference>
<organism evidence="1 2">
    <name type="scientific">Trichonephila clavata</name>
    <name type="common">Joro spider</name>
    <name type="synonym">Nephila clavata</name>
    <dbReference type="NCBI Taxonomy" id="2740835"/>
    <lineage>
        <taxon>Eukaryota</taxon>
        <taxon>Metazoa</taxon>
        <taxon>Ecdysozoa</taxon>
        <taxon>Arthropoda</taxon>
        <taxon>Chelicerata</taxon>
        <taxon>Arachnida</taxon>
        <taxon>Araneae</taxon>
        <taxon>Araneomorphae</taxon>
        <taxon>Entelegynae</taxon>
        <taxon>Araneoidea</taxon>
        <taxon>Nephilidae</taxon>
        <taxon>Trichonephila</taxon>
    </lineage>
</organism>
<keyword evidence="2" id="KW-1185">Reference proteome</keyword>
<protein>
    <submittedName>
        <fullName evidence="1">Uncharacterized protein</fullName>
    </submittedName>
</protein>
<name>A0A8X6HJF2_TRICU</name>